<reference evidence="2" key="1">
    <citation type="journal article" date="2017" name="Genome Biol.">
        <title>Comparative genomics reveals high biological diversity and specific adaptations in the industrially and medically important fungal genus Aspergillus.</title>
        <authorList>
            <person name="de Vries R.P."/>
            <person name="Riley R."/>
            <person name="Wiebenga A."/>
            <person name="Aguilar-Osorio G."/>
            <person name="Amillis S."/>
            <person name="Uchima C.A."/>
            <person name="Anderluh G."/>
            <person name="Asadollahi M."/>
            <person name="Askin M."/>
            <person name="Barry K."/>
            <person name="Battaglia E."/>
            <person name="Bayram O."/>
            <person name="Benocci T."/>
            <person name="Braus-Stromeyer S.A."/>
            <person name="Caldana C."/>
            <person name="Canovas D."/>
            <person name="Cerqueira G.C."/>
            <person name="Chen F."/>
            <person name="Chen W."/>
            <person name="Choi C."/>
            <person name="Clum A."/>
            <person name="Dos Santos R.A."/>
            <person name="Damasio A.R."/>
            <person name="Diallinas G."/>
            <person name="Emri T."/>
            <person name="Fekete E."/>
            <person name="Flipphi M."/>
            <person name="Freyberg S."/>
            <person name="Gallo A."/>
            <person name="Gournas C."/>
            <person name="Habgood R."/>
            <person name="Hainaut M."/>
            <person name="Harispe M.L."/>
            <person name="Henrissat B."/>
            <person name="Hilden K.S."/>
            <person name="Hope R."/>
            <person name="Hossain A."/>
            <person name="Karabika E."/>
            <person name="Karaffa L."/>
            <person name="Karanyi Z."/>
            <person name="Krasevec N."/>
            <person name="Kuo A."/>
            <person name="Kusch H."/>
            <person name="LaButti K."/>
            <person name="Lagendijk E.L."/>
            <person name="Lapidus A."/>
            <person name="Levasseur A."/>
            <person name="Lindquist E."/>
            <person name="Lipzen A."/>
            <person name="Logrieco A.F."/>
            <person name="MacCabe A."/>
            <person name="Maekelae M.R."/>
            <person name="Malavazi I."/>
            <person name="Melin P."/>
            <person name="Meyer V."/>
            <person name="Mielnichuk N."/>
            <person name="Miskei M."/>
            <person name="Molnar A.P."/>
            <person name="Mule G."/>
            <person name="Ngan C.Y."/>
            <person name="Orejas M."/>
            <person name="Orosz E."/>
            <person name="Ouedraogo J.P."/>
            <person name="Overkamp K.M."/>
            <person name="Park H.-S."/>
            <person name="Perrone G."/>
            <person name="Piumi F."/>
            <person name="Punt P.J."/>
            <person name="Ram A.F."/>
            <person name="Ramon A."/>
            <person name="Rauscher S."/>
            <person name="Record E."/>
            <person name="Riano-Pachon D.M."/>
            <person name="Robert V."/>
            <person name="Roehrig J."/>
            <person name="Ruller R."/>
            <person name="Salamov A."/>
            <person name="Salih N.S."/>
            <person name="Samson R.A."/>
            <person name="Sandor E."/>
            <person name="Sanguinetti M."/>
            <person name="Schuetze T."/>
            <person name="Sepcic K."/>
            <person name="Shelest E."/>
            <person name="Sherlock G."/>
            <person name="Sophianopoulou V."/>
            <person name="Squina F.M."/>
            <person name="Sun H."/>
            <person name="Susca A."/>
            <person name="Todd R.B."/>
            <person name="Tsang A."/>
            <person name="Unkles S.E."/>
            <person name="van de Wiele N."/>
            <person name="van Rossen-Uffink D."/>
            <person name="Oliveira J.V."/>
            <person name="Vesth T.C."/>
            <person name="Visser J."/>
            <person name="Yu J.-H."/>
            <person name="Zhou M."/>
            <person name="Andersen M.R."/>
            <person name="Archer D.B."/>
            <person name="Baker S.E."/>
            <person name="Benoit I."/>
            <person name="Brakhage A.A."/>
            <person name="Braus G.H."/>
            <person name="Fischer R."/>
            <person name="Frisvad J.C."/>
            <person name="Goldman G.H."/>
            <person name="Houbraken J."/>
            <person name="Oakley B."/>
            <person name="Pocsi I."/>
            <person name="Scazzocchio C."/>
            <person name="Seiboth B."/>
            <person name="vanKuyk P.A."/>
            <person name="Wortman J."/>
            <person name="Dyer P.S."/>
            <person name="Grigoriev I.V."/>
        </authorList>
    </citation>
    <scope>NUCLEOTIDE SEQUENCE [LARGE SCALE GENOMIC DNA]</scope>
    <source>
        <strain evidence="2">CBS 506.65</strain>
    </source>
</reference>
<protein>
    <recommendedName>
        <fullName evidence="3">F-box domain-containing protein</fullName>
    </recommendedName>
</protein>
<dbReference type="EMBL" id="KV878346">
    <property type="protein sequence ID" value="OJJ45176.1"/>
    <property type="molecule type" value="Genomic_DNA"/>
</dbReference>
<dbReference type="AlphaFoldDB" id="A0A1L9SDA6"/>
<sequence>MSLLSLPLELRELIIELALFTSQPPLAPSKCNRSDLNDIKYRAWRHRTYYEQSPVSCPSLLLVNRHLAVETQSILTRQPTQYILNIAIVNEVDLFPTWVSVPRLNTRISTLYADIQLHGHILSKPDARAQVGCGGHLGFQWSFYALLERFLQYGPLGDQGPDPSCPRDITIDTLILDFSSAETSLPAPPAEVDYRRWWRRQHFLDRGRRSEQTEDVLVQYRARPEWMAEYLAKEMTGLLNMGYYHAKYGMILYEQIGRIQILVEGQLVKAMDLGKSLKELHFHDAQETLGHLWPRELRVPAFKEWLRKTKKRRTDDWMIDI</sequence>
<keyword evidence="2" id="KW-1185">Reference proteome</keyword>
<evidence type="ECO:0008006" key="3">
    <source>
        <dbReference type="Google" id="ProtNLM"/>
    </source>
</evidence>
<accession>A0A1L9SDA6</accession>
<evidence type="ECO:0000313" key="2">
    <source>
        <dbReference type="Proteomes" id="UP000184188"/>
    </source>
</evidence>
<organism evidence="1 2">
    <name type="scientific">Penicilliopsis zonata CBS 506.65</name>
    <dbReference type="NCBI Taxonomy" id="1073090"/>
    <lineage>
        <taxon>Eukaryota</taxon>
        <taxon>Fungi</taxon>
        <taxon>Dikarya</taxon>
        <taxon>Ascomycota</taxon>
        <taxon>Pezizomycotina</taxon>
        <taxon>Eurotiomycetes</taxon>
        <taxon>Eurotiomycetidae</taxon>
        <taxon>Eurotiales</taxon>
        <taxon>Aspergillaceae</taxon>
        <taxon>Penicilliopsis</taxon>
    </lineage>
</organism>
<dbReference type="RefSeq" id="XP_022579686.1">
    <property type="nucleotide sequence ID" value="XM_022726858.1"/>
</dbReference>
<proteinExistence type="predicted"/>
<dbReference type="VEuPathDB" id="FungiDB:ASPZODRAFT_168231"/>
<evidence type="ECO:0000313" key="1">
    <source>
        <dbReference type="EMBL" id="OJJ45176.1"/>
    </source>
</evidence>
<dbReference type="GeneID" id="34613322"/>
<dbReference type="STRING" id="1073090.A0A1L9SDA6"/>
<gene>
    <name evidence="1" type="ORF">ASPZODRAFT_168231</name>
</gene>
<name>A0A1L9SDA6_9EURO</name>
<dbReference type="Proteomes" id="UP000184188">
    <property type="component" value="Unassembled WGS sequence"/>
</dbReference>
<dbReference type="OrthoDB" id="2823490at2759"/>